<gene>
    <name evidence="2" type="primary">Cnig_chr_III.g8882</name>
    <name evidence="2" type="ORF">B9Z55_008882</name>
</gene>
<accession>A0A2G5UPJ9</accession>
<feature type="transmembrane region" description="Helical" evidence="1">
    <location>
        <begin position="89"/>
        <end position="115"/>
    </location>
</feature>
<keyword evidence="1" id="KW-0472">Membrane</keyword>
<evidence type="ECO:0000313" key="3">
    <source>
        <dbReference type="Proteomes" id="UP000230233"/>
    </source>
</evidence>
<dbReference type="AlphaFoldDB" id="A0A2G5UPJ9"/>
<reference evidence="3" key="1">
    <citation type="submission" date="2017-10" db="EMBL/GenBank/DDBJ databases">
        <title>Rapid genome shrinkage in a self-fertile nematode reveals novel sperm competition proteins.</title>
        <authorList>
            <person name="Yin D."/>
            <person name="Schwarz E.M."/>
            <person name="Thomas C.G."/>
            <person name="Felde R.L."/>
            <person name="Korf I.F."/>
            <person name="Cutter A.D."/>
            <person name="Schartner C.M."/>
            <person name="Ralston E.J."/>
            <person name="Meyer B.J."/>
            <person name="Haag E.S."/>
        </authorList>
    </citation>
    <scope>NUCLEOTIDE SEQUENCE [LARGE SCALE GENOMIC DNA]</scope>
    <source>
        <strain evidence="3">JU1422</strain>
    </source>
</reference>
<name>A0A2G5UPJ9_9PELO</name>
<protein>
    <submittedName>
        <fullName evidence="2">Uncharacterized protein</fullName>
    </submittedName>
</protein>
<keyword evidence="1" id="KW-1133">Transmembrane helix</keyword>
<comment type="caution">
    <text evidence="2">The sequence shown here is derived from an EMBL/GenBank/DDBJ whole genome shotgun (WGS) entry which is preliminary data.</text>
</comment>
<sequence>MVNPQKPSASNDDFMHMKLQIDSSSPFFRVFWSKAAPGCWATGLLERKSTKMKRQLKNDARGTTHIFSSQFLPHDDFLNRRLFGAFQEILLNGFLESSLIFLIILFPYFILIIPYKSFKLEGFFYFYMDLQIGQQDGPRN</sequence>
<dbReference type="EMBL" id="PDUG01000003">
    <property type="protein sequence ID" value="PIC41484.1"/>
    <property type="molecule type" value="Genomic_DNA"/>
</dbReference>
<dbReference type="Proteomes" id="UP000230233">
    <property type="component" value="Chromosome III"/>
</dbReference>
<evidence type="ECO:0000313" key="2">
    <source>
        <dbReference type="EMBL" id="PIC41484.1"/>
    </source>
</evidence>
<keyword evidence="1" id="KW-0812">Transmembrane</keyword>
<organism evidence="2 3">
    <name type="scientific">Caenorhabditis nigoni</name>
    <dbReference type="NCBI Taxonomy" id="1611254"/>
    <lineage>
        <taxon>Eukaryota</taxon>
        <taxon>Metazoa</taxon>
        <taxon>Ecdysozoa</taxon>
        <taxon>Nematoda</taxon>
        <taxon>Chromadorea</taxon>
        <taxon>Rhabditida</taxon>
        <taxon>Rhabditina</taxon>
        <taxon>Rhabditomorpha</taxon>
        <taxon>Rhabditoidea</taxon>
        <taxon>Rhabditidae</taxon>
        <taxon>Peloderinae</taxon>
        <taxon>Caenorhabditis</taxon>
    </lineage>
</organism>
<proteinExistence type="predicted"/>
<evidence type="ECO:0000256" key="1">
    <source>
        <dbReference type="SAM" id="Phobius"/>
    </source>
</evidence>
<keyword evidence="3" id="KW-1185">Reference proteome</keyword>